<keyword evidence="4" id="KW-0863">Zinc-finger</keyword>
<keyword evidence="11" id="KW-1185">Reference proteome</keyword>
<comment type="subcellular location">
    <subcellularLocation>
        <location evidence="1">Nucleus speckle</location>
    </subcellularLocation>
</comment>
<organism evidence="10 11">
    <name type="scientific">Amborella trichopoda</name>
    <dbReference type="NCBI Taxonomy" id="13333"/>
    <lineage>
        <taxon>Eukaryota</taxon>
        <taxon>Viridiplantae</taxon>
        <taxon>Streptophyta</taxon>
        <taxon>Embryophyta</taxon>
        <taxon>Tracheophyta</taxon>
        <taxon>Spermatophyta</taxon>
        <taxon>Magnoliopsida</taxon>
        <taxon>Amborellales</taxon>
        <taxon>Amborellaceae</taxon>
        <taxon>Amborella</taxon>
    </lineage>
</organism>
<evidence type="ECO:0000256" key="6">
    <source>
        <dbReference type="ARBA" id="ARBA00023242"/>
    </source>
</evidence>
<evidence type="ECO:0000256" key="4">
    <source>
        <dbReference type="ARBA" id="ARBA00022771"/>
    </source>
</evidence>
<dbReference type="GO" id="GO:0033260">
    <property type="term" value="P:nuclear DNA replication"/>
    <property type="evidence" value="ECO:0000318"/>
    <property type="project" value="GO_Central"/>
</dbReference>
<evidence type="ECO:0000256" key="7">
    <source>
        <dbReference type="SAM" id="Coils"/>
    </source>
</evidence>
<feature type="coiled-coil region" evidence="7">
    <location>
        <begin position="245"/>
        <end position="279"/>
    </location>
</feature>
<dbReference type="Proteomes" id="UP000017836">
    <property type="component" value="Unassembled WGS sequence"/>
</dbReference>
<name>W1P017_AMBTC</name>
<dbReference type="EMBL" id="KI394917">
    <property type="protein sequence ID" value="ERN00290.1"/>
    <property type="molecule type" value="Genomic_DNA"/>
</dbReference>
<dbReference type="HOGENOM" id="CLU_840316_0_0_1"/>
<keyword evidence="5" id="KW-0862">Zinc</keyword>
<evidence type="ECO:0000256" key="1">
    <source>
        <dbReference type="ARBA" id="ARBA00004324"/>
    </source>
</evidence>
<dbReference type="STRING" id="13333.W1P017"/>
<evidence type="ECO:0000256" key="3">
    <source>
        <dbReference type="ARBA" id="ARBA00022723"/>
    </source>
</evidence>
<dbReference type="GO" id="GO:0033314">
    <property type="term" value="P:mitotic DNA replication checkpoint signaling"/>
    <property type="evidence" value="ECO:0000318"/>
    <property type="project" value="GO_Central"/>
</dbReference>
<feature type="domain" description="ZNF380 coiled-coil" evidence="9">
    <location>
        <begin position="206"/>
        <end position="285"/>
    </location>
</feature>
<keyword evidence="7" id="KW-0175">Coiled coil</keyword>
<keyword evidence="2" id="KW-0217">Developmental protein</keyword>
<dbReference type="GO" id="GO:0044773">
    <property type="term" value="P:mitotic DNA damage checkpoint signaling"/>
    <property type="evidence" value="ECO:0000318"/>
    <property type="project" value="GO_Central"/>
</dbReference>
<dbReference type="GO" id="GO:0005681">
    <property type="term" value="C:spliceosomal complex"/>
    <property type="evidence" value="ECO:0007669"/>
    <property type="project" value="InterPro"/>
</dbReference>
<protein>
    <recommendedName>
        <fullName evidence="9">ZNF380 coiled-coil domain-containing protein</fullName>
    </recommendedName>
</protein>
<feature type="compositionally biased region" description="Acidic residues" evidence="8">
    <location>
        <begin position="307"/>
        <end position="322"/>
    </location>
</feature>
<proteinExistence type="predicted"/>
<accession>W1P017</accession>
<evidence type="ECO:0000256" key="8">
    <source>
        <dbReference type="SAM" id="MobiDB-lite"/>
    </source>
</evidence>
<dbReference type="Pfam" id="PF23406">
    <property type="entry name" value="ZNF380_CC"/>
    <property type="match status" value="1"/>
</dbReference>
<dbReference type="InterPro" id="IPR040050">
    <property type="entry name" value="ZNF830-like"/>
</dbReference>
<dbReference type="PANTHER" id="PTHR13278">
    <property type="entry name" value="ZINC FINGER PROTEIN 830"/>
    <property type="match status" value="1"/>
</dbReference>
<feature type="region of interest" description="Disordered" evidence="8">
    <location>
        <begin position="297"/>
        <end position="331"/>
    </location>
</feature>
<evidence type="ECO:0000259" key="9">
    <source>
        <dbReference type="Pfam" id="PF23406"/>
    </source>
</evidence>
<dbReference type="PANTHER" id="PTHR13278:SF0">
    <property type="entry name" value="ZINC FINGER PROTEIN 830"/>
    <property type="match status" value="1"/>
</dbReference>
<dbReference type="Gramene" id="ERN00290">
    <property type="protein sequence ID" value="ERN00290"/>
    <property type="gene ID" value="AMTR_s00107p00043550"/>
</dbReference>
<dbReference type="AlphaFoldDB" id="W1P017"/>
<dbReference type="eggNOG" id="KOG3032">
    <property type="taxonomic scope" value="Eukaryota"/>
</dbReference>
<sequence>MANGDKIPHAFDCVPSDNVLHILSSIPLFPLHMLLKEWYGSLFDFLELMDWISIGFGSSSTPLMERVHRRFWTTGWVSVGWILYCCTCLGLTEECSIEVNTISNVLGVYADHLYVAAESVKQDSGIARKTAKLEDVGSLPVAPLKNENIPVSSHLSGQTNSYDMAKEGFHFHTTENIEERVRVPSSELATARNLDKMETKQVKGALPEGFFDNKDADLRARGIEPVKLDIKDELAVFQKAIQSDLQEVDDRLEEEEFDAAEQREEMESLEQKVLNERVEMLKKKQLELKAAKFANSRKRPAYMGAETSEESSSDDDENEENFAVDWRAKHL</sequence>
<reference evidence="11" key="1">
    <citation type="journal article" date="2013" name="Science">
        <title>The Amborella genome and the evolution of flowering plants.</title>
        <authorList>
            <consortium name="Amborella Genome Project"/>
        </authorList>
    </citation>
    <scope>NUCLEOTIDE SEQUENCE [LARGE SCALE GENOMIC DNA]</scope>
</reference>
<evidence type="ECO:0000256" key="2">
    <source>
        <dbReference type="ARBA" id="ARBA00022473"/>
    </source>
</evidence>
<evidence type="ECO:0000313" key="11">
    <source>
        <dbReference type="Proteomes" id="UP000017836"/>
    </source>
</evidence>
<dbReference type="GO" id="GO:0008270">
    <property type="term" value="F:zinc ion binding"/>
    <property type="evidence" value="ECO:0007669"/>
    <property type="project" value="UniProtKB-KW"/>
</dbReference>
<dbReference type="GO" id="GO:0003676">
    <property type="term" value="F:nucleic acid binding"/>
    <property type="evidence" value="ECO:0007669"/>
    <property type="project" value="InterPro"/>
</dbReference>
<evidence type="ECO:0000313" key="10">
    <source>
        <dbReference type="EMBL" id="ERN00290.1"/>
    </source>
</evidence>
<evidence type="ECO:0000256" key="5">
    <source>
        <dbReference type="ARBA" id="ARBA00022833"/>
    </source>
</evidence>
<gene>
    <name evidence="10" type="ORF">AMTR_s00107p00043550</name>
</gene>
<dbReference type="InterPro" id="IPR059039">
    <property type="entry name" value="ZNF380_CC"/>
</dbReference>
<dbReference type="GO" id="GO:0005634">
    <property type="term" value="C:nucleus"/>
    <property type="evidence" value="ECO:0000318"/>
    <property type="project" value="GO_Central"/>
</dbReference>
<keyword evidence="6" id="KW-0539">Nucleus</keyword>
<keyword evidence="3" id="KW-0479">Metal-binding</keyword>